<feature type="transmembrane region" description="Helical" evidence="2">
    <location>
        <begin position="213"/>
        <end position="231"/>
    </location>
</feature>
<accession>A0A5N5RGV1</accession>
<protein>
    <submittedName>
        <fullName evidence="3">HdeD family acid-resistance protein</fullName>
    </submittedName>
</protein>
<evidence type="ECO:0000256" key="2">
    <source>
        <dbReference type="SAM" id="Phobius"/>
    </source>
</evidence>
<sequence length="268" mass="27964">MNAGNGGGQPEYGAYAPNGGIRGAEPNGESAANADSGANYGRPYAYVDPNAQWNGPRNTAGDPGAQYGPADWQHVNPFKLVEEMLPQRAKSAIRCMYGIVGIAALVLGVALLFWPSRTFTVLAVALGIYFVVSGVIRIVSAIVELGLPAGWRVLDIMIGVLLAVGGVAVLKNAMLSGQTLAIMVTLVIGMGWITEGVMAIAESWRTIRAGWSVAYGVISIIAGLVVLFAPLSSTVFLVIFAGCSLVVMGVSSLVRAFTFGRSASASRR</sequence>
<keyword evidence="2" id="KW-1133">Transmembrane helix</keyword>
<feature type="transmembrane region" description="Helical" evidence="2">
    <location>
        <begin position="151"/>
        <end position="174"/>
    </location>
</feature>
<dbReference type="PANTHER" id="PTHR34989:SF1">
    <property type="entry name" value="PROTEIN HDED"/>
    <property type="match status" value="1"/>
</dbReference>
<feature type="transmembrane region" description="Helical" evidence="2">
    <location>
        <begin position="237"/>
        <end position="258"/>
    </location>
</feature>
<dbReference type="AlphaFoldDB" id="A0A5N5RGV1"/>
<dbReference type="InterPro" id="IPR005325">
    <property type="entry name" value="DUF308_memb"/>
</dbReference>
<evidence type="ECO:0000256" key="1">
    <source>
        <dbReference type="SAM" id="MobiDB-lite"/>
    </source>
</evidence>
<name>A0A5N5RGV1_9BIFI</name>
<organism evidence="3 4">
    <name type="scientific">Bifidobacterium jacchi</name>
    <dbReference type="NCBI Taxonomy" id="2490545"/>
    <lineage>
        <taxon>Bacteria</taxon>
        <taxon>Bacillati</taxon>
        <taxon>Actinomycetota</taxon>
        <taxon>Actinomycetes</taxon>
        <taxon>Bifidobacteriales</taxon>
        <taxon>Bifidobacteriaceae</taxon>
        <taxon>Bifidobacterium</taxon>
    </lineage>
</organism>
<feature type="region of interest" description="Disordered" evidence="1">
    <location>
        <begin position="1"/>
        <end position="36"/>
    </location>
</feature>
<dbReference type="InterPro" id="IPR052712">
    <property type="entry name" value="Acid_resist_chaperone_HdeD"/>
</dbReference>
<reference evidence="3 4" key="1">
    <citation type="journal article" date="2019" name="Int. J. Syst. Evol. Microbiol.">
        <title>Bifidobacterium jacchi sp. nov., isolated from the faeces of a baby common marmoset (Callithrix jacchus).</title>
        <authorList>
            <person name="Modesto M."/>
            <person name="Watanabe K."/>
            <person name="Arita M."/>
            <person name="Satti M."/>
            <person name="Oki K."/>
            <person name="Sciavilla P."/>
            <person name="Patavino C."/>
            <person name="Camma C."/>
            <person name="Michelini S."/>
            <person name="Sgorbati B."/>
            <person name="Mattarelli P."/>
        </authorList>
    </citation>
    <scope>NUCLEOTIDE SEQUENCE [LARGE SCALE GENOMIC DNA]</scope>
    <source>
        <strain evidence="3 4">MRM 9.3</strain>
    </source>
</reference>
<comment type="caution">
    <text evidence="3">The sequence shown here is derived from an EMBL/GenBank/DDBJ whole genome shotgun (WGS) entry which is preliminary data.</text>
</comment>
<dbReference type="GO" id="GO:0005886">
    <property type="term" value="C:plasma membrane"/>
    <property type="evidence" value="ECO:0007669"/>
    <property type="project" value="TreeGrafter"/>
</dbReference>
<dbReference type="EMBL" id="RQSP01000024">
    <property type="protein sequence ID" value="KAB5606497.1"/>
    <property type="molecule type" value="Genomic_DNA"/>
</dbReference>
<dbReference type="PANTHER" id="PTHR34989">
    <property type="entry name" value="PROTEIN HDED"/>
    <property type="match status" value="1"/>
</dbReference>
<proteinExistence type="predicted"/>
<dbReference type="Proteomes" id="UP000326336">
    <property type="component" value="Unassembled WGS sequence"/>
</dbReference>
<keyword evidence="2" id="KW-0812">Transmembrane</keyword>
<evidence type="ECO:0000313" key="4">
    <source>
        <dbReference type="Proteomes" id="UP000326336"/>
    </source>
</evidence>
<feature type="transmembrane region" description="Helical" evidence="2">
    <location>
        <begin position="95"/>
        <end position="114"/>
    </location>
</feature>
<feature type="transmembrane region" description="Helical" evidence="2">
    <location>
        <begin position="120"/>
        <end position="139"/>
    </location>
</feature>
<feature type="transmembrane region" description="Helical" evidence="2">
    <location>
        <begin position="180"/>
        <end position="201"/>
    </location>
</feature>
<keyword evidence="2" id="KW-0472">Membrane</keyword>
<dbReference type="Pfam" id="PF03729">
    <property type="entry name" value="DUF308"/>
    <property type="match status" value="2"/>
</dbReference>
<keyword evidence="4" id="KW-1185">Reference proteome</keyword>
<dbReference type="OrthoDB" id="3238356at2"/>
<evidence type="ECO:0000313" key="3">
    <source>
        <dbReference type="EMBL" id="KAB5606497.1"/>
    </source>
</evidence>
<feature type="compositionally biased region" description="Gly residues" evidence="1">
    <location>
        <begin position="1"/>
        <end position="10"/>
    </location>
</feature>
<gene>
    <name evidence="3" type="ORF">EHS19_07225</name>
</gene>